<dbReference type="eggNOG" id="COG1517">
    <property type="taxonomic scope" value="Bacteria"/>
</dbReference>
<dbReference type="NCBIfam" id="TIGR02549">
    <property type="entry name" value="CRISPR_DxTHG"/>
    <property type="match status" value="1"/>
</dbReference>
<dbReference type="Proteomes" id="UP000002772">
    <property type="component" value="Unassembled WGS sequence"/>
</dbReference>
<dbReference type="CDD" id="cd09732">
    <property type="entry name" value="Csx1_III-U"/>
    <property type="match status" value="1"/>
</dbReference>
<gene>
    <name evidence="1" type="ORF">Premu_2019</name>
</gene>
<organism evidence="1 2">
    <name type="scientific">Hallella multisaccharivorax DSM 17128</name>
    <dbReference type="NCBI Taxonomy" id="688246"/>
    <lineage>
        <taxon>Bacteria</taxon>
        <taxon>Pseudomonadati</taxon>
        <taxon>Bacteroidota</taxon>
        <taxon>Bacteroidia</taxon>
        <taxon>Bacteroidales</taxon>
        <taxon>Prevotellaceae</taxon>
        <taxon>Hallella</taxon>
    </lineage>
</organism>
<evidence type="ECO:0000313" key="1">
    <source>
        <dbReference type="EMBL" id="EGN57416.1"/>
    </source>
</evidence>
<dbReference type="InterPro" id="IPR011742">
    <property type="entry name" value="CRISPR-assoc_prot_TM1812"/>
</dbReference>
<evidence type="ECO:0000313" key="2">
    <source>
        <dbReference type="Proteomes" id="UP000002772"/>
    </source>
</evidence>
<dbReference type="OrthoDB" id="9777703at2"/>
<protein>
    <submittedName>
        <fullName evidence="1">CRISPR-associated protein, TM1812 family</fullName>
    </submittedName>
</protein>
<dbReference type="STRING" id="688246.Premu_2019"/>
<accession>F8N7A0</accession>
<dbReference type="InterPro" id="IPR013383">
    <property type="entry name" value="CRISPR-assoc_prot_DxTHG_CS"/>
</dbReference>
<keyword evidence="2" id="KW-1185">Reference proteome</keyword>
<proteinExistence type="predicted"/>
<reference evidence="2" key="1">
    <citation type="journal article" date="2011" name="Stand. Genomic Sci.">
        <title>Non-contiguous finished genome sequence of the opportunistic oral pathogen Prevotella multisaccharivorax type strain (PPPA20).</title>
        <authorList>
            <person name="Pati A."/>
            <person name="Gronow S."/>
            <person name="Lu M."/>
            <person name="Lapidus A."/>
            <person name="Nolan M."/>
            <person name="Lucas S."/>
            <person name="Hammon N."/>
            <person name="Deshpande S."/>
            <person name="Cheng J.F."/>
            <person name="Tapia R."/>
            <person name="Han C."/>
            <person name="Goodwin L."/>
            <person name="Pitluck S."/>
            <person name="Liolios K."/>
            <person name="Pagani I."/>
            <person name="Mavromatis K."/>
            <person name="Mikhailova N."/>
            <person name="Huntemann M."/>
            <person name="Chen A."/>
            <person name="Palaniappan K."/>
            <person name="Land M."/>
            <person name="Hauser L."/>
            <person name="Detter J.C."/>
            <person name="Brambilla E.M."/>
            <person name="Rohde M."/>
            <person name="Goker M."/>
            <person name="Woyke T."/>
            <person name="Bristow J."/>
            <person name="Eisen J.A."/>
            <person name="Markowitz V."/>
            <person name="Hugenholtz P."/>
            <person name="Kyrpides N.C."/>
            <person name="Klenk H.P."/>
            <person name="Ivanova N."/>
        </authorList>
    </citation>
    <scope>NUCLEOTIDE SEQUENCE [LARGE SCALE GENOMIC DNA]</scope>
    <source>
        <strain evidence="2">DSM 17128</strain>
    </source>
</reference>
<dbReference type="EMBL" id="GL945017">
    <property type="protein sequence ID" value="EGN57416.1"/>
    <property type="molecule type" value="Genomic_DNA"/>
</dbReference>
<dbReference type="NCBIfam" id="TIGR02221">
    <property type="entry name" value="cas_TM1812"/>
    <property type="match status" value="1"/>
</dbReference>
<dbReference type="RefSeq" id="WP_007574963.1">
    <property type="nucleotide sequence ID" value="NZ_BPTS01000002.1"/>
</dbReference>
<sequence>MARKLFISILGASIYETCRYVQGNFHSTETRFIQQATLELIGKKEPWTEQDRICILLTDRAQHSNWDKAIAERIDSHTKANIPYEGLESTLQRMGLPTQVAPIPIPDGKNEEEMWKIFQTAFDLMEEGDEVYFDLTHSFRYLSMLILVLGNYAKFLKNVHITHISYGNYEARTDMGAPIVDLLPLTMLQDWTFAAADFLQNGYVEKMSELASNSIKILQRNEATRTEANKRLADFVSSLKSLVDERQTCRGMHISEGDTLDDLRVRSEKIEAIVIKPLEPIIKKVVATMPVSGDSLTNCLHAAQWCYDNHLYQQAVTILQEGVVTFFCERHGIRKDNEAERGIVNSAFVIKFKVLPPALWTVKDADKEKLIEVLHDVLIEQPIVYQTFNNISEVRNDYNHSGYRSKQKPLETKSIKDNIAKALNNFSICLTREYEEQANQRSTFVNLSNHPSDKWDETQLTAARQYGEIKDLPFPDISADLDNKKLDKLVEKTLGKIYQTAYPAREVTIHIMGEMTFTFRLVEKLKAAGIHCVASTSERVVQELSDGRKVVQFSFVRFREY</sequence>
<name>F8N7A0_9BACT</name>
<dbReference type="AlphaFoldDB" id="F8N7A0"/>
<dbReference type="HOGENOM" id="CLU_025124_0_0_10"/>